<reference evidence="9" key="1">
    <citation type="submission" date="2022-02" db="EMBL/GenBank/DDBJ databases">
        <authorList>
            <person name="Henning P.M."/>
            <person name="McCubbin A.G."/>
            <person name="Shore J.S."/>
        </authorList>
    </citation>
    <scope>NUCLEOTIDE SEQUENCE</scope>
    <source>
        <strain evidence="9">F60SS</strain>
        <tissue evidence="9">Leaves</tissue>
    </source>
</reference>
<dbReference type="GO" id="GO:0016705">
    <property type="term" value="F:oxidoreductase activity, acting on paired donors, with incorporation or reduction of molecular oxygen"/>
    <property type="evidence" value="ECO:0007669"/>
    <property type="project" value="InterPro"/>
</dbReference>
<evidence type="ECO:0000256" key="4">
    <source>
        <dbReference type="ARBA" id="ARBA00022723"/>
    </source>
</evidence>
<dbReference type="GO" id="GO:0005506">
    <property type="term" value="F:iron ion binding"/>
    <property type="evidence" value="ECO:0007669"/>
    <property type="project" value="InterPro"/>
</dbReference>
<accession>A0A9Q0JCT8</accession>
<dbReference type="PANTHER" id="PTHR47955:SF19">
    <property type="entry name" value="CYTOCHROME P450 71A9-LIKE ISOFORM X1"/>
    <property type="match status" value="1"/>
</dbReference>
<organism evidence="9 10">
    <name type="scientific">Turnera subulata</name>
    <dbReference type="NCBI Taxonomy" id="218843"/>
    <lineage>
        <taxon>Eukaryota</taxon>
        <taxon>Viridiplantae</taxon>
        <taxon>Streptophyta</taxon>
        <taxon>Embryophyta</taxon>
        <taxon>Tracheophyta</taxon>
        <taxon>Spermatophyta</taxon>
        <taxon>Magnoliopsida</taxon>
        <taxon>eudicotyledons</taxon>
        <taxon>Gunneridae</taxon>
        <taxon>Pentapetalae</taxon>
        <taxon>rosids</taxon>
        <taxon>fabids</taxon>
        <taxon>Malpighiales</taxon>
        <taxon>Passifloraceae</taxon>
        <taxon>Turnera</taxon>
    </lineage>
</organism>
<keyword evidence="5" id="KW-0560">Oxidoreductase</keyword>
<dbReference type="InterPro" id="IPR036396">
    <property type="entry name" value="Cyt_P450_sf"/>
</dbReference>
<feature type="signal peptide" evidence="8">
    <location>
        <begin position="1"/>
        <end position="32"/>
    </location>
</feature>
<dbReference type="Proteomes" id="UP001141552">
    <property type="component" value="Unassembled WGS sequence"/>
</dbReference>
<dbReference type="AlphaFoldDB" id="A0A9Q0JCT8"/>
<evidence type="ECO:0000256" key="2">
    <source>
        <dbReference type="ARBA" id="ARBA00010617"/>
    </source>
</evidence>
<dbReference type="PANTHER" id="PTHR47955">
    <property type="entry name" value="CYTOCHROME P450 FAMILY 71 PROTEIN"/>
    <property type="match status" value="1"/>
</dbReference>
<evidence type="ECO:0000256" key="5">
    <source>
        <dbReference type="ARBA" id="ARBA00023002"/>
    </source>
</evidence>
<comment type="caution">
    <text evidence="9">The sequence shown here is derived from an EMBL/GenBank/DDBJ whole genome shotgun (WGS) entry which is preliminary data.</text>
</comment>
<dbReference type="InterPro" id="IPR001128">
    <property type="entry name" value="Cyt_P450"/>
</dbReference>
<keyword evidence="8" id="KW-0732">Signal</keyword>
<comment type="similarity">
    <text evidence="2">Belongs to the cytochrome P450 family.</text>
</comment>
<evidence type="ECO:0000313" key="10">
    <source>
        <dbReference type="Proteomes" id="UP001141552"/>
    </source>
</evidence>
<comment type="cofactor">
    <cofactor evidence="1">
        <name>heme</name>
        <dbReference type="ChEBI" id="CHEBI:30413"/>
    </cofactor>
</comment>
<evidence type="ECO:0000256" key="1">
    <source>
        <dbReference type="ARBA" id="ARBA00001971"/>
    </source>
</evidence>
<keyword evidence="7" id="KW-0503">Monooxygenase</keyword>
<feature type="chain" id="PRO_5040482704" description="Cytochrome P450" evidence="8">
    <location>
        <begin position="33"/>
        <end position="324"/>
    </location>
</feature>
<keyword evidence="6" id="KW-0408">Iron</keyword>
<gene>
    <name evidence="9" type="ORF">Tsubulata_047449</name>
</gene>
<reference evidence="9" key="2">
    <citation type="journal article" date="2023" name="Plants (Basel)">
        <title>Annotation of the Turnera subulata (Passifloraceae) Draft Genome Reveals the S-Locus Evolved after the Divergence of Turneroideae from Passifloroideae in a Stepwise Manner.</title>
        <authorList>
            <person name="Henning P.M."/>
            <person name="Roalson E.H."/>
            <person name="Mir W."/>
            <person name="McCubbin A.G."/>
            <person name="Shore J.S."/>
        </authorList>
    </citation>
    <scope>NUCLEOTIDE SEQUENCE</scope>
    <source>
        <strain evidence="9">F60SS</strain>
    </source>
</reference>
<dbReference type="PRINTS" id="PR00463">
    <property type="entry name" value="EP450I"/>
</dbReference>
<evidence type="ECO:0000256" key="7">
    <source>
        <dbReference type="ARBA" id="ARBA00023033"/>
    </source>
</evidence>
<proteinExistence type="inferred from homology"/>
<evidence type="ECO:0000256" key="3">
    <source>
        <dbReference type="ARBA" id="ARBA00022617"/>
    </source>
</evidence>
<keyword evidence="4" id="KW-0479">Metal-binding</keyword>
<dbReference type="Gene3D" id="1.10.630.10">
    <property type="entry name" value="Cytochrome P450"/>
    <property type="match status" value="1"/>
</dbReference>
<dbReference type="Pfam" id="PF00067">
    <property type="entry name" value="p450"/>
    <property type="match status" value="1"/>
</dbReference>
<keyword evidence="10" id="KW-1185">Reference proteome</keyword>
<protein>
    <recommendedName>
        <fullName evidence="11">Cytochrome P450</fullName>
    </recommendedName>
</protein>
<dbReference type="EMBL" id="JAKUCV010004019">
    <property type="protein sequence ID" value="KAJ4836803.1"/>
    <property type="molecule type" value="Genomic_DNA"/>
</dbReference>
<sequence length="324" mass="36789">MALNTTTLPMWPLPLLLLFPLFLLVTKKIAVAAKQNTQLLPPGPPKLPLLGNLHQIGALLHQSLWQLSRKYGPVMLLHFARIPVVVISSAEAAREVLKTHDLACCSRPPLSGIGRLTYNYKDVGFAPYGHNWRNMRKLIVLELFSSKRVQSFRFIREEEVRLLIDSISESTSTAAPVNLSEKLFAVTANIVFRMAFGFNYRGTEFDKGKFHEVVHEAEAVMGRISAAEYFPYFGWIIDRLTGHHSRAEKVFREIDNFFQYVIDDHFRPGRKTDHDDMIDVLLRVEKQQTEEAGGSQFTNENIKAVLLLMRLDDGMAGSVVEKHS</sequence>
<dbReference type="GO" id="GO:0004497">
    <property type="term" value="F:monooxygenase activity"/>
    <property type="evidence" value="ECO:0007669"/>
    <property type="project" value="UniProtKB-KW"/>
</dbReference>
<dbReference type="OrthoDB" id="2789670at2759"/>
<evidence type="ECO:0008006" key="11">
    <source>
        <dbReference type="Google" id="ProtNLM"/>
    </source>
</evidence>
<dbReference type="GO" id="GO:0020037">
    <property type="term" value="F:heme binding"/>
    <property type="evidence" value="ECO:0007669"/>
    <property type="project" value="InterPro"/>
</dbReference>
<evidence type="ECO:0000313" key="9">
    <source>
        <dbReference type="EMBL" id="KAJ4836803.1"/>
    </source>
</evidence>
<dbReference type="InterPro" id="IPR002401">
    <property type="entry name" value="Cyt_P450_E_grp-I"/>
</dbReference>
<keyword evidence="3" id="KW-0349">Heme</keyword>
<evidence type="ECO:0000256" key="6">
    <source>
        <dbReference type="ARBA" id="ARBA00023004"/>
    </source>
</evidence>
<dbReference type="SUPFAM" id="SSF48264">
    <property type="entry name" value="Cytochrome P450"/>
    <property type="match status" value="1"/>
</dbReference>
<evidence type="ECO:0000256" key="8">
    <source>
        <dbReference type="SAM" id="SignalP"/>
    </source>
</evidence>
<name>A0A9Q0JCT8_9ROSI</name>